<gene>
    <name evidence="1" type="ORF">CEPIT_LOCUS39437</name>
</gene>
<evidence type="ECO:0000313" key="2">
    <source>
        <dbReference type="Proteomes" id="UP001152523"/>
    </source>
</evidence>
<dbReference type="Proteomes" id="UP001152523">
    <property type="component" value="Unassembled WGS sequence"/>
</dbReference>
<dbReference type="AlphaFoldDB" id="A0AAV0G1J7"/>
<accession>A0AAV0G1J7</accession>
<keyword evidence="2" id="KW-1185">Reference proteome</keyword>
<reference evidence="1" key="1">
    <citation type="submission" date="2022-07" db="EMBL/GenBank/DDBJ databases">
        <authorList>
            <person name="Macas J."/>
            <person name="Novak P."/>
            <person name="Neumann P."/>
        </authorList>
    </citation>
    <scope>NUCLEOTIDE SEQUENCE</scope>
</reference>
<dbReference type="EMBL" id="CAMAPF010001033">
    <property type="protein sequence ID" value="CAH9141833.1"/>
    <property type="molecule type" value="Genomic_DNA"/>
</dbReference>
<comment type="caution">
    <text evidence="1">The sequence shown here is derived from an EMBL/GenBank/DDBJ whole genome shotgun (WGS) entry which is preliminary data.</text>
</comment>
<organism evidence="1 2">
    <name type="scientific">Cuscuta epithymum</name>
    <dbReference type="NCBI Taxonomy" id="186058"/>
    <lineage>
        <taxon>Eukaryota</taxon>
        <taxon>Viridiplantae</taxon>
        <taxon>Streptophyta</taxon>
        <taxon>Embryophyta</taxon>
        <taxon>Tracheophyta</taxon>
        <taxon>Spermatophyta</taxon>
        <taxon>Magnoliopsida</taxon>
        <taxon>eudicotyledons</taxon>
        <taxon>Gunneridae</taxon>
        <taxon>Pentapetalae</taxon>
        <taxon>asterids</taxon>
        <taxon>lamiids</taxon>
        <taxon>Solanales</taxon>
        <taxon>Convolvulaceae</taxon>
        <taxon>Cuscuteae</taxon>
        <taxon>Cuscuta</taxon>
        <taxon>Cuscuta subgen. Cuscuta</taxon>
    </lineage>
</organism>
<proteinExistence type="predicted"/>
<evidence type="ECO:0000313" key="1">
    <source>
        <dbReference type="EMBL" id="CAH9141833.1"/>
    </source>
</evidence>
<sequence>MINFHSLRPSVPSSCDGVDQTVTVVEKLGAPPSSFLRRLGFRIADQIVSPSPNFSFSQFRRVTNSTNQIWRAAAPMAWATIGVTGAGVGGCASTGGLAVINRWGLVGNDGSDG</sequence>
<protein>
    <submittedName>
        <fullName evidence="1">Uncharacterized protein</fullName>
    </submittedName>
</protein>
<name>A0AAV0G1J7_9ASTE</name>